<keyword evidence="1" id="KW-0732">Signal</keyword>
<feature type="chain" id="PRO_5021317117" evidence="1">
    <location>
        <begin position="19"/>
        <end position="164"/>
    </location>
</feature>
<evidence type="ECO:0000256" key="1">
    <source>
        <dbReference type="SAM" id="SignalP"/>
    </source>
</evidence>
<dbReference type="OrthoDB" id="673145at2"/>
<proteinExistence type="predicted"/>
<keyword evidence="3" id="KW-1185">Reference proteome</keyword>
<evidence type="ECO:0000313" key="3">
    <source>
        <dbReference type="Proteomes" id="UP000315540"/>
    </source>
</evidence>
<name>A0A504JGP9_9FLAO</name>
<reference evidence="2 3" key="1">
    <citation type="submission" date="2019-06" db="EMBL/GenBank/DDBJ databases">
        <authorList>
            <person name="Meng X."/>
        </authorList>
    </citation>
    <scope>NUCLEOTIDE SEQUENCE [LARGE SCALE GENOMIC DNA]</scope>
    <source>
        <strain evidence="2 3">M625</strain>
    </source>
</reference>
<dbReference type="RefSeq" id="WP_140590740.1">
    <property type="nucleotide sequence ID" value="NZ_VFWZ01000002.1"/>
</dbReference>
<accession>A0A504JGP9</accession>
<dbReference type="AlphaFoldDB" id="A0A504JGP9"/>
<protein>
    <submittedName>
        <fullName evidence="2">Uncharacterized protein</fullName>
    </submittedName>
</protein>
<sequence>MKPILFLVCIFQMSTLFAQEYLLKNEKEVFSFDTHKGKRLVIANDTIQDYLVYRFGTKEKIEFEYPNDLEKSWSRFKFTSYFRGGGIQNDGIDLNYLLFINEGYQYIVFSEYYASDNSQRCGIKIINQRNQKTTVIHGDITTNKGTLVDFRSNDKIEKTDGIPE</sequence>
<feature type="signal peptide" evidence="1">
    <location>
        <begin position="1"/>
        <end position="18"/>
    </location>
</feature>
<comment type="caution">
    <text evidence="2">The sequence shown here is derived from an EMBL/GenBank/DDBJ whole genome shotgun (WGS) entry which is preliminary data.</text>
</comment>
<gene>
    <name evidence="2" type="ORF">FHK87_04920</name>
</gene>
<organism evidence="2 3">
    <name type="scientific">Aquimarina algicola</name>
    <dbReference type="NCBI Taxonomy" id="2589995"/>
    <lineage>
        <taxon>Bacteria</taxon>
        <taxon>Pseudomonadati</taxon>
        <taxon>Bacteroidota</taxon>
        <taxon>Flavobacteriia</taxon>
        <taxon>Flavobacteriales</taxon>
        <taxon>Flavobacteriaceae</taxon>
        <taxon>Aquimarina</taxon>
    </lineage>
</organism>
<dbReference type="Proteomes" id="UP000315540">
    <property type="component" value="Unassembled WGS sequence"/>
</dbReference>
<dbReference type="EMBL" id="VFWZ01000002">
    <property type="protein sequence ID" value="TPN86948.1"/>
    <property type="molecule type" value="Genomic_DNA"/>
</dbReference>
<evidence type="ECO:0000313" key="2">
    <source>
        <dbReference type="EMBL" id="TPN86948.1"/>
    </source>
</evidence>